<reference evidence="2" key="2">
    <citation type="submission" date="2022-02" db="EMBL/GenBank/DDBJ databases">
        <authorList>
            <person name="Christensen J.J.E."/>
            <person name="Jensen C.S."/>
            <person name="Nielsen X.C."/>
            <person name="Dargis R."/>
        </authorList>
    </citation>
    <scope>NUCLEOTIDE SEQUENCE</scope>
    <source>
        <strain evidence="2">K13014465</strain>
    </source>
</reference>
<keyword evidence="1" id="KW-0812">Transmembrane</keyword>
<sequence length="59" mass="6631">RTFVPDSFLELSGWFLLSKLLLSVGKTILKRKLVSYLALIGFLGKYGIIELILVDGVEF</sequence>
<organism evidence="2 3">
    <name type="scientific">Streptococcus cristatus</name>
    <dbReference type="NCBI Taxonomy" id="45634"/>
    <lineage>
        <taxon>Bacteria</taxon>
        <taxon>Bacillati</taxon>
        <taxon>Bacillota</taxon>
        <taxon>Bacilli</taxon>
        <taxon>Lactobacillales</taxon>
        <taxon>Streptococcaceae</taxon>
        <taxon>Streptococcus</taxon>
    </lineage>
</organism>
<feature type="non-terminal residue" evidence="2">
    <location>
        <position position="1"/>
    </location>
</feature>
<evidence type="ECO:0000313" key="2">
    <source>
        <dbReference type="EMBL" id="MCY7221814.1"/>
    </source>
</evidence>
<keyword evidence="1" id="KW-1133">Transmembrane helix</keyword>
<feature type="transmembrane region" description="Helical" evidence="1">
    <location>
        <begin position="36"/>
        <end position="54"/>
    </location>
</feature>
<gene>
    <name evidence="2" type="ORF">MK546_06935</name>
</gene>
<dbReference type="AlphaFoldDB" id="A0AAW5WNN7"/>
<dbReference type="Proteomes" id="UP001208029">
    <property type="component" value="Unassembled WGS sequence"/>
</dbReference>
<dbReference type="EMBL" id="JAKUYZ010000011">
    <property type="protein sequence ID" value="MCY7221814.1"/>
    <property type="molecule type" value="Genomic_DNA"/>
</dbReference>
<comment type="caution">
    <text evidence="2">The sequence shown here is derived from an EMBL/GenBank/DDBJ whole genome shotgun (WGS) entry which is preliminary data.</text>
</comment>
<reference evidence="2" key="1">
    <citation type="journal article" date="2022" name="Med Res Arch">
        <title>Genomic identification of streptococcal strains and relation to clinical characteristics. A substudy to The Partial Oral Treatment of Endocarditis (POET) Trial.</title>
        <authorList>
            <person name="Christensen J."/>
            <person name="Jensen C."/>
            <person name="Dargis R."/>
            <person name="Nielsen X."/>
            <person name="Pries- Heje M."/>
            <person name="Wiingaard C."/>
            <person name="Ihlemann N."/>
            <person name="Gill S."/>
            <person name="Bruun N."/>
            <person name="Elming H."/>
            <person name="Povlsen J."/>
            <person name="Madsen T."/>
            <person name="Jensen K."/>
            <person name="Fuursted K."/>
            <person name="Ostergaard L."/>
            <person name="Christiansen U."/>
            <person name="Rosenvinge F."/>
            <person name="Helweg-Larsen J."/>
            <person name="Fosbol E."/>
            <person name="Kober L."/>
            <person name="Torp-Pedersen C."/>
            <person name="Tonder N."/>
            <person name="Moser C."/>
            <person name="Iversen K."/>
            <person name="Bundgaard H."/>
        </authorList>
    </citation>
    <scope>NUCLEOTIDE SEQUENCE</scope>
    <source>
        <strain evidence="2">K13014465</strain>
    </source>
</reference>
<protein>
    <submittedName>
        <fullName evidence="2">Uncharacterized protein</fullName>
    </submittedName>
</protein>
<dbReference type="RefSeq" id="WP_268731622.1">
    <property type="nucleotide sequence ID" value="NZ_JAKUYZ010000011.1"/>
</dbReference>
<name>A0AAW5WNN7_STRCR</name>
<keyword evidence="1" id="KW-0472">Membrane</keyword>
<proteinExistence type="predicted"/>
<accession>A0AAW5WNN7</accession>
<evidence type="ECO:0000313" key="3">
    <source>
        <dbReference type="Proteomes" id="UP001208029"/>
    </source>
</evidence>
<evidence type="ECO:0000256" key="1">
    <source>
        <dbReference type="SAM" id="Phobius"/>
    </source>
</evidence>